<name>A0A9R1X4Y1_LACSA</name>
<sequence length="124" mass="13409">MVLKMCGRNGSGFLQSCMTLWKDPQGRAVVTWYGGVLVIEKGVKGGDILSAGMCVLYGGLLVTRQDLNVKSYYKKLLNLLKKIKLASNSKALKTTFGATQVLTALATSFHALKPFKVPASGYSF</sequence>
<dbReference type="EMBL" id="NBSK02000007">
    <property type="protein sequence ID" value="KAJ0196142.1"/>
    <property type="molecule type" value="Genomic_DNA"/>
</dbReference>
<evidence type="ECO:0000313" key="2">
    <source>
        <dbReference type="Proteomes" id="UP000235145"/>
    </source>
</evidence>
<proteinExistence type="predicted"/>
<gene>
    <name evidence="1" type="ORF">LSAT_V11C700364650</name>
</gene>
<keyword evidence="2" id="KW-1185">Reference proteome</keyword>
<evidence type="ECO:0000313" key="1">
    <source>
        <dbReference type="EMBL" id="KAJ0196142.1"/>
    </source>
</evidence>
<dbReference type="AlphaFoldDB" id="A0A9R1X4Y1"/>
<reference evidence="1 2" key="1">
    <citation type="journal article" date="2017" name="Nat. Commun.">
        <title>Genome assembly with in vitro proximity ligation data and whole-genome triplication in lettuce.</title>
        <authorList>
            <person name="Reyes-Chin-Wo S."/>
            <person name="Wang Z."/>
            <person name="Yang X."/>
            <person name="Kozik A."/>
            <person name="Arikit S."/>
            <person name="Song C."/>
            <person name="Xia L."/>
            <person name="Froenicke L."/>
            <person name="Lavelle D.O."/>
            <person name="Truco M.J."/>
            <person name="Xia R."/>
            <person name="Zhu S."/>
            <person name="Xu C."/>
            <person name="Xu H."/>
            <person name="Xu X."/>
            <person name="Cox K."/>
            <person name="Korf I."/>
            <person name="Meyers B.C."/>
            <person name="Michelmore R.W."/>
        </authorList>
    </citation>
    <scope>NUCLEOTIDE SEQUENCE [LARGE SCALE GENOMIC DNA]</scope>
    <source>
        <strain evidence="2">cv. Salinas</strain>
        <tissue evidence="1">Seedlings</tissue>
    </source>
</reference>
<organism evidence="1 2">
    <name type="scientific">Lactuca sativa</name>
    <name type="common">Garden lettuce</name>
    <dbReference type="NCBI Taxonomy" id="4236"/>
    <lineage>
        <taxon>Eukaryota</taxon>
        <taxon>Viridiplantae</taxon>
        <taxon>Streptophyta</taxon>
        <taxon>Embryophyta</taxon>
        <taxon>Tracheophyta</taxon>
        <taxon>Spermatophyta</taxon>
        <taxon>Magnoliopsida</taxon>
        <taxon>eudicotyledons</taxon>
        <taxon>Gunneridae</taxon>
        <taxon>Pentapetalae</taxon>
        <taxon>asterids</taxon>
        <taxon>campanulids</taxon>
        <taxon>Asterales</taxon>
        <taxon>Asteraceae</taxon>
        <taxon>Cichorioideae</taxon>
        <taxon>Cichorieae</taxon>
        <taxon>Lactucinae</taxon>
        <taxon>Lactuca</taxon>
    </lineage>
</organism>
<dbReference type="Proteomes" id="UP000235145">
    <property type="component" value="Unassembled WGS sequence"/>
</dbReference>
<comment type="caution">
    <text evidence="1">The sequence shown here is derived from an EMBL/GenBank/DDBJ whole genome shotgun (WGS) entry which is preliminary data.</text>
</comment>
<accession>A0A9R1X4Y1</accession>
<protein>
    <submittedName>
        <fullName evidence="1">Uncharacterized protein</fullName>
    </submittedName>
</protein>